<evidence type="ECO:0000256" key="1">
    <source>
        <dbReference type="ARBA" id="ARBA00022723"/>
    </source>
</evidence>
<dbReference type="eggNOG" id="ENOG502QTX4">
    <property type="taxonomic scope" value="Eukaryota"/>
</dbReference>
<sequence length="266" mass="28954">MGSTGQQRRSAKALADRAQWRSRVRSECMQRVKDQRADLLWRLRQEGGGGNPQVDVKLVLADIIADVSTADVVHCNPAAGEEPAAAAAPEDSLMDDDFTDTAPQPGKPVPNILDGAFGLGAAEYEELMRSLEESLFEDMRRDEAAFLAEHERWESAAADSDLSMLVDLHAEGPSTSGRIPCPVCRNGHLMEHNGVVLCSGCDLRMDLRVEGLTLDDIRQRLANVLDGHALQGCHRQPRFVLDTALMGDAPSLLMQCEACSSLHVVV</sequence>
<proteinExistence type="predicted"/>
<dbReference type="GeneID" id="17041169"/>
<reference evidence="5 6" key="1">
    <citation type="journal article" date="2012" name="Genome Biol.">
        <title>The genome of the polar eukaryotic microalga coccomyxa subellipsoidea reveals traits of cold adaptation.</title>
        <authorList>
            <person name="Blanc G."/>
            <person name="Agarkova I."/>
            <person name="Grimwood J."/>
            <person name="Kuo A."/>
            <person name="Brueggeman A."/>
            <person name="Dunigan D."/>
            <person name="Gurnon J."/>
            <person name="Ladunga I."/>
            <person name="Lindquist E."/>
            <person name="Lucas S."/>
            <person name="Pangilinan J."/>
            <person name="Proschold T."/>
            <person name="Salamov A."/>
            <person name="Schmutz J."/>
            <person name="Weeks D."/>
            <person name="Yamada T."/>
            <person name="Claverie J.M."/>
            <person name="Grigoriev I."/>
            <person name="Van Etten J."/>
            <person name="Lomsadze A."/>
            <person name="Borodovsky M."/>
        </authorList>
    </citation>
    <scope>NUCLEOTIDE SEQUENCE [LARGE SCALE GENOMIC DNA]</scope>
    <source>
        <strain evidence="5 6">C-169</strain>
    </source>
</reference>
<dbReference type="KEGG" id="csl:COCSUDRAFT_66205"/>
<keyword evidence="2" id="KW-0863">Zinc-finger</keyword>
<accession>I0YXR2</accession>
<evidence type="ECO:0000259" key="4">
    <source>
        <dbReference type="Pfam" id="PF14768"/>
    </source>
</evidence>
<dbReference type="InterPro" id="IPR028156">
    <property type="entry name" value="RIP"/>
</dbReference>
<name>I0YXR2_COCSC</name>
<dbReference type="RefSeq" id="XP_005647725.1">
    <property type="nucleotide sequence ID" value="XM_005647668.1"/>
</dbReference>
<keyword evidence="1" id="KW-0479">Metal-binding</keyword>
<dbReference type="OrthoDB" id="435311at2759"/>
<comment type="caution">
    <text evidence="5">The sequence shown here is derived from an EMBL/GenBank/DDBJ whole genome shotgun (WGS) entry which is preliminary data.</text>
</comment>
<dbReference type="GO" id="GO:0005634">
    <property type="term" value="C:nucleus"/>
    <property type="evidence" value="ECO:0007669"/>
    <property type="project" value="TreeGrafter"/>
</dbReference>
<evidence type="ECO:0000313" key="6">
    <source>
        <dbReference type="Proteomes" id="UP000007264"/>
    </source>
</evidence>
<keyword evidence="6" id="KW-1185">Reference proteome</keyword>
<dbReference type="PANTHER" id="PTHR31742">
    <property type="entry name" value="RPA-INTERACTING PROTEIN RPAIN"/>
    <property type="match status" value="1"/>
</dbReference>
<dbReference type="PANTHER" id="PTHR31742:SF1">
    <property type="entry name" value="RPA-INTERACTING PROTEIN"/>
    <property type="match status" value="1"/>
</dbReference>
<gene>
    <name evidence="5" type="ORF">COCSUDRAFT_66205</name>
</gene>
<organism evidence="5 6">
    <name type="scientific">Coccomyxa subellipsoidea (strain C-169)</name>
    <name type="common">Green microalga</name>
    <dbReference type="NCBI Taxonomy" id="574566"/>
    <lineage>
        <taxon>Eukaryota</taxon>
        <taxon>Viridiplantae</taxon>
        <taxon>Chlorophyta</taxon>
        <taxon>core chlorophytes</taxon>
        <taxon>Trebouxiophyceae</taxon>
        <taxon>Trebouxiophyceae incertae sedis</taxon>
        <taxon>Coccomyxaceae</taxon>
        <taxon>Coccomyxa</taxon>
        <taxon>Coccomyxa subellipsoidea</taxon>
    </lineage>
</organism>
<dbReference type="Proteomes" id="UP000007264">
    <property type="component" value="Unassembled WGS sequence"/>
</dbReference>
<feature type="domain" description="RPA-interacting protein C-terminal" evidence="4">
    <location>
        <begin position="181"/>
        <end position="263"/>
    </location>
</feature>
<dbReference type="Pfam" id="PF14768">
    <property type="entry name" value="RPA_interact_C"/>
    <property type="match status" value="1"/>
</dbReference>
<dbReference type="InterPro" id="IPR028159">
    <property type="entry name" value="RPA_interact_C_dom"/>
</dbReference>
<dbReference type="EMBL" id="AGSI01000008">
    <property type="protein sequence ID" value="EIE23181.1"/>
    <property type="molecule type" value="Genomic_DNA"/>
</dbReference>
<dbReference type="AlphaFoldDB" id="I0YXR2"/>
<evidence type="ECO:0000256" key="2">
    <source>
        <dbReference type="ARBA" id="ARBA00022771"/>
    </source>
</evidence>
<dbReference type="GO" id="GO:0008270">
    <property type="term" value="F:zinc ion binding"/>
    <property type="evidence" value="ECO:0007669"/>
    <property type="project" value="UniProtKB-KW"/>
</dbReference>
<evidence type="ECO:0000313" key="5">
    <source>
        <dbReference type="EMBL" id="EIE23181.1"/>
    </source>
</evidence>
<keyword evidence="3" id="KW-0862">Zinc</keyword>
<dbReference type="GO" id="GO:0006606">
    <property type="term" value="P:protein import into nucleus"/>
    <property type="evidence" value="ECO:0007669"/>
    <property type="project" value="TreeGrafter"/>
</dbReference>
<evidence type="ECO:0000256" key="3">
    <source>
        <dbReference type="ARBA" id="ARBA00022833"/>
    </source>
</evidence>
<protein>
    <recommendedName>
        <fullName evidence="4">RPA-interacting protein C-terminal domain-containing protein</fullName>
    </recommendedName>
</protein>